<gene>
    <name evidence="1" type="primary">ORF3544</name>
</gene>
<dbReference type="AlphaFoldDB" id="A0A0B6XWK3"/>
<sequence length="113" mass="12655">NRRLRGFLEQKANELESLLEQLGDDGIKDDISFRSSLLHNRVVELRHIDGSPGKISMKSCSPSEVECFSTYSEGSATTTLYTTEDSPPTSTLLKDRFHNSKLYSEAIEMAGIR</sequence>
<organism evidence="1">
    <name type="scientific">Arion vulgaris</name>
    <dbReference type="NCBI Taxonomy" id="1028688"/>
    <lineage>
        <taxon>Eukaryota</taxon>
        <taxon>Metazoa</taxon>
        <taxon>Spiralia</taxon>
        <taxon>Lophotrochozoa</taxon>
        <taxon>Mollusca</taxon>
        <taxon>Gastropoda</taxon>
        <taxon>Heterobranchia</taxon>
        <taxon>Euthyneura</taxon>
        <taxon>Panpulmonata</taxon>
        <taxon>Eupulmonata</taxon>
        <taxon>Stylommatophora</taxon>
        <taxon>Helicina</taxon>
        <taxon>Arionoidea</taxon>
        <taxon>Arionidae</taxon>
        <taxon>Arion</taxon>
    </lineage>
</organism>
<feature type="non-terminal residue" evidence="1">
    <location>
        <position position="1"/>
    </location>
</feature>
<evidence type="ECO:0000313" key="1">
    <source>
        <dbReference type="EMBL" id="CEK48284.1"/>
    </source>
</evidence>
<dbReference type="EMBL" id="HACG01001419">
    <property type="protein sequence ID" value="CEK48284.1"/>
    <property type="molecule type" value="Transcribed_RNA"/>
</dbReference>
<reference evidence="1" key="1">
    <citation type="submission" date="2014-12" db="EMBL/GenBank/DDBJ databases">
        <title>Insight into the proteome of Arion vulgaris.</title>
        <authorList>
            <person name="Aradska J."/>
            <person name="Bulat T."/>
            <person name="Smidak R."/>
            <person name="Sarate P."/>
            <person name="Gangsoo J."/>
            <person name="Sialana F."/>
            <person name="Bilban M."/>
            <person name="Lubec G."/>
        </authorList>
    </citation>
    <scope>NUCLEOTIDE SEQUENCE</scope>
    <source>
        <tissue evidence="1">Skin</tissue>
    </source>
</reference>
<proteinExistence type="predicted"/>
<name>A0A0B6XWK3_9EUPU</name>
<accession>A0A0B6XWK3</accession>
<protein>
    <submittedName>
        <fullName evidence="1">Uncharacterized protein</fullName>
    </submittedName>
</protein>
<feature type="non-terminal residue" evidence="1">
    <location>
        <position position="113"/>
    </location>
</feature>